<accession>A0A1H0EM07</accession>
<sequence length="56" mass="6112">MRTVKQTLANKPRADIHSISPNATIFEALQMMMAAENVGALIIQDRTEMVGIGVVE</sequence>
<protein>
    <submittedName>
        <fullName evidence="2">CBS domain-containing protein</fullName>
    </submittedName>
</protein>
<dbReference type="OrthoDB" id="9807125at2"/>
<dbReference type="AlphaFoldDB" id="A0A1H0EM07"/>
<reference evidence="3" key="1">
    <citation type="submission" date="2016-10" db="EMBL/GenBank/DDBJ databases">
        <authorList>
            <person name="Varghese N."/>
            <person name="Submissions S."/>
        </authorList>
    </citation>
    <scope>NUCLEOTIDE SEQUENCE [LARGE SCALE GENOMIC DNA]</scope>
    <source>
        <strain evidence="3">JCM 21621</strain>
    </source>
</reference>
<dbReference type="RefSeq" id="WP_139207006.1">
    <property type="nucleotide sequence ID" value="NZ_FNIJ01000005.1"/>
</dbReference>
<dbReference type="STRING" id="198616.SAMN05216193_105233"/>
<dbReference type="Gene3D" id="3.10.580.10">
    <property type="entry name" value="CBS-domain"/>
    <property type="match status" value="1"/>
</dbReference>
<keyword evidence="3" id="KW-1185">Reference proteome</keyword>
<dbReference type="Proteomes" id="UP000242957">
    <property type="component" value="Unassembled WGS sequence"/>
</dbReference>
<dbReference type="InterPro" id="IPR046342">
    <property type="entry name" value="CBS_dom_sf"/>
</dbReference>
<dbReference type="SUPFAM" id="SSF54631">
    <property type="entry name" value="CBS-domain pair"/>
    <property type="match status" value="1"/>
</dbReference>
<name>A0A1H0EM07_9PSED</name>
<evidence type="ECO:0000313" key="2">
    <source>
        <dbReference type="EMBL" id="SDN83458.1"/>
    </source>
</evidence>
<dbReference type="InterPro" id="IPR000644">
    <property type="entry name" value="CBS_dom"/>
</dbReference>
<organism evidence="2 3">
    <name type="scientific">Pseudomonas jinjuensis</name>
    <dbReference type="NCBI Taxonomy" id="198616"/>
    <lineage>
        <taxon>Bacteria</taxon>
        <taxon>Pseudomonadati</taxon>
        <taxon>Pseudomonadota</taxon>
        <taxon>Gammaproteobacteria</taxon>
        <taxon>Pseudomonadales</taxon>
        <taxon>Pseudomonadaceae</taxon>
        <taxon>Pseudomonas</taxon>
    </lineage>
</organism>
<evidence type="ECO:0000313" key="3">
    <source>
        <dbReference type="Proteomes" id="UP000242957"/>
    </source>
</evidence>
<dbReference type="Pfam" id="PF00571">
    <property type="entry name" value="CBS"/>
    <property type="match status" value="1"/>
</dbReference>
<evidence type="ECO:0000259" key="1">
    <source>
        <dbReference type="Pfam" id="PF00571"/>
    </source>
</evidence>
<dbReference type="EMBL" id="FNIJ01000005">
    <property type="protein sequence ID" value="SDN83458.1"/>
    <property type="molecule type" value="Genomic_DNA"/>
</dbReference>
<proteinExistence type="predicted"/>
<feature type="domain" description="CBS" evidence="1">
    <location>
        <begin position="13"/>
        <end position="52"/>
    </location>
</feature>
<gene>
    <name evidence="2" type="ORF">SAMN05216193_105233</name>
</gene>